<reference evidence="4 5" key="1">
    <citation type="submission" date="2017-09" db="EMBL/GenBank/DDBJ databases">
        <authorList>
            <person name="Ehlers B."/>
            <person name="Leendertz F.H."/>
        </authorList>
    </citation>
    <scope>NUCLEOTIDE SEQUENCE [LARGE SCALE GENOMIC DNA]</scope>
    <source>
        <strain evidence="4 5">DSM 18289</strain>
    </source>
</reference>
<gene>
    <name evidence="4" type="ORF">SAMN06265368_1790</name>
</gene>
<organism evidence="4 5">
    <name type="scientific">Cohaesibacter gelatinilyticus</name>
    <dbReference type="NCBI Taxonomy" id="372072"/>
    <lineage>
        <taxon>Bacteria</taxon>
        <taxon>Pseudomonadati</taxon>
        <taxon>Pseudomonadota</taxon>
        <taxon>Alphaproteobacteria</taxon>
        <taxon>Hyphomicrobiales</taxon>
        <taxon>Cohaesibacteraceae</taxon>
    </lineage>
</organism>
<dbReference type="PANTHER" id="PTHR42720:SF1">
    <property type="entry name" value="GLYCEROL 3-PHOSPHATE OXIDASE"/>
    <property type="match status" value="1"/>
</dbReference>
<dbReference type="InterPro" id="IPR036188">
    <property type="entry name" value="FAD/NAD-bd_sf"/>
</dbReference>
<dbReference type="SUPFAM" id="SSF51905">
    <property type="entry name" value="FAD/NAD(P)-binding domain"/>
    <property type="match status" value="1"/>
</dbReference>
<dbReference type="Pfam" id="PF01266">
    <property type="entry name" value="DAO"/>
    <property type="match status" value="1"/>
</dbReference>
<dbReference type="InterPro" id="IPR006076">
    <property type="entry name" value="FAD-dep_OxRdtase"/>
</dbReference>
<dbReference type="CDD" id="cd19946">
    <property type="entry name" value="GlpA-like_Fer2_BFD-like"/>
    <property type="match status" value="1"/>
</dbReference>
<dbReference type="InterPro" id="IPR052745">
    <property type="entry name" value="G3P_Oxidase/Oxidoreductase"/>
</dbReference>
<keyword evidence="5" id="KW-1185">Reference proteome</keyword>
<evidence type="ECO:0000313" key="4">
    <source>
        <dbReference type="EMBL" id="SNZ08740.1"/>
    </source>
</evidence>
<dbReference type="Gene3D" id="1.10.10.1100">
    <property type="entry name" value="BFD-like [2Fe-2S]-binding domain"/>
    <property type="match status" value="1"/>
</dbReference>
<dbReference type="GO" id="GO:0016491">
    <property type="term" value="F:oxidoreductase activity"/>
    <property type="evidence" value="ECO:0007669"/>
    <property type="project" value="UniProtKB-KW"/>
</dbReference>
<feature type="domain" description="BFD-like [2Fe-2S]-binding" evidence="3">
    <location>
        <begin position="400"/>
        <end position="449"/>
    </location>
</feature>
<dbReference type="RefSeq" id="WP_097152903.1">
    <property type="nucleotide sequence ID" value="NZ_OBEL01000001.1"/>
</dbReference>
<dbReference type="Proteomes" id="UP000219439">
    <property type="component" value="Unassembled WGS sequence"/>
</dbReference>
<evidence type="ECO:0000259" key="2">
    <source>
        <dbReference type="Pfam" id="PF01266"/>
    </source>
</evidence>
<dbReference type="AlphaFoldDB" id="A0A285NGZ8"/>
<evidence type="ECO:0000313" key="5">
    <source>
        <dbReference type="Proteomes" id="UP000219439"/>
    </source>
</evidence>
<dbReference type="Gene3D" id="3.30.9.10">
    <property type="entry name" value="D-Amino Acid Oxidase, subunit A, domain 2"/>
    <property type="match status" value="1"/>
</dbReference>
<protein>
    <submittedName>
        <fullName evidence="4">Glycerol-3-phosphate dehydrogenase</fullName>
    </submittedName>
</protein>
<evidence type="ECO:0000259" key="3">
    <source>
        <dbReference type="Pfam" id="PF04324"/>
    </source>
</evidence>
<dbReference type="PANTHER" id="PTHR42720">
    <property type="entry name" value="GLYCEROL-3-PHOSPHATE DEHYDROGENASE"/>
    <property type="match status" value="1"/>
</dbReference>
<dbReference type="EMBL" id="OBEL01000001">
    <property type="protein sequence ID" value="SNZ08740.1"/>
    <property type="molecule type" value="Genomic_DNA"/>
</dbReference>
<dbReference type="SUPFAM" id="SSF54373">
    <property type="entry name" value="FAD-linked reductases, C-terminal domain"/>
    <property type="match status" value="1"/>
</dbReference>
<sequence>MQLQSNNSKMFDFAIIGGGVVGCAMARQLVLDGAKVILLEKAADILDGASKGNSAILHTGFDAPVGSLEQKCITKGYEDYLALHEQMELPILKSGAMVLAWNTQQEAKLDELIDQAHQNGVADVIRLTRQQILDREPNLSPNVKGGFLVPGECLIDPWSSPHAYLTQALLNGGEVRRNAELLSGSFEGDHWHLNTQAGSITARTVISCAGLYGDVVNQRLIGKKLFSIRPRKGQFVVFDKAASKVSSTIILPVPTATTKGIVVCRTIFGNLLIGPTAEEQESRTDASTERETLRDLRQKGIDMFPTLANYDIAATYAGLRPASEEKDYRLTYLAEQNYLSVGGIRSTGLSSALGLARYCAEELLKSSKNFSAIKGPIIPKANRLSDYHPRDWQGSDHGEIVCHCEMVTKREIEQALQDPLPAKSLQGLKRRTRAAMGRCQGFNCMGTLASLTEGHFDRPIGEADHD</sequence>
<keyword evidence="1" id="KW-0560">Oxidoreductase</keyword>
<name>A0A285NGZ8_9HYPH</name>
<evidence type="ECO:0000256" key="1">
    <source>
        <dbReference type="ARBA" id="ARBA00023002"/>
    </source>
</evidence>
<dbReference type="Gene3D" id="3.50.50.60">
    <property type="entry name" value="FAD/NAD(P)-binding domain"/>
    <property type="match status" value="1"/>
</dbReference>
<dbReference type="OrthoDB" id="9801699at2"/>
<proteinExistence type="predicted"/>
<dbReference type="Pfam" id="PF04324">
    <property type="entry name" value="Fer2_BFD"/>
    <property type="match status" value="1"/>
</dbReference>
<accession>A0A285NGZ8</accession>
<dbReference type="InterPro" id="IPR041854">
    <property type="entry name" value="BFD-like_2Fe2S-bd_dom_sf"/>
</dbReference>
<feature type="domain" description="FAD dependent oxidoreductase" evidence="2">
    <location>
        <begin position="12"/>
        <end position="361"/>
    </location>
</feature>
<dbReference type="InterPro" id="IPR007419">
    <property type="entry name" value="BFD-like_2Fe2S-bd_dom"/>
</dbReference>